<reference evidence="2" key="1">
    <citation type="submission" date="2016-10" db="EMBL/GenBank/DDBJ databases">
        <authorList>
            <person name="Varghese N."/>
            <person name="Submissions S."/>
        </authorList>
    </citation>
    <scope>NUCLEOTIDE SEQUENCE [LARGE SCALE GENOMIC DNA]</scope>
    <source>
        <strain evidence="2">Jip14</strain>
    </source>
</reference>
<sequence>MSNMILKNIVYVILTGFWLYSCHGKVENEQQITNEDSVETSGIDSSENIIQESTMYPYRKVDSLIQLLEKKYDDDVLQRLENMCQESDGDLAESFHELGKRLFDIHLLDFVKFLSIHKESCLREKLILGISAEIAVYGKEERRKIINEERNKYLEIAKDKNLPPNLIEAINDIYREIKPEIFD</sequence>
<dbReference type="EMBL" id="FNZR01000015">
    <property type="protein sequence ID" value="SEL95456.1"/>
    <property type="molecule type" value="Genomic_DNA"/>
</dbReference>
<name>A0A1H7UF83_9SPHI</name>
<protein>
    <submittedName>
        <fullName evidence="1">Uncharacterized protein</fullName>
    </submittedName>
</protein>
<evidence type="ECO:0000313" key="2">
    <source>
        <dbReference type="Proteomes" id="UP000198916"/>
    </source>
</evidence>
<organism evidence="1 2">
    <name type="scientific">Parapedobacter koreensis</name>
    <dbReference type="NCBI Taxonomy" id="332977"/>
    <lineage>
        <taxon>Bacteria</taxon>
        <taxon>Pseudomonadati</taxon>
        <taxon>Bacteroidota</taxon>
        <taxon>Sphingobacteriia</taxon>
        <taxon>Sphingobacteriales</taxon>
        <taxon>Sphingobacteriaceae</taxon>
        <taxon>Parapedobacter</taxon>
    </lineage>
</organism>
<gene>
    <name evidence="1" type="ORF">SAMN05421740_11527</name>
</gene>
<dbReference type="RefSeq" id="WP_090609302.1">
    <property type="nucleotide sequence ID" value="NZ_FNZR01000015.1"/>
</dbReference>
<proteinExistence type="predicted"/>
<dbReference type="STRING" id="332977.SAMN05421740_11527"/>
<dbReference type="AlphaFoldDB" id="A0A1H7UF83"/>
<dbReference type="PROSITE" id="PS51257">
    <property type="entry name" value="PROKAR_LIPOPROTEIN"/>
    <property type="match status" value="1"/>
</dbReference>
<keyword evidence="2" id="KW-1185">Reference proteome</keyword>
<evidence type="ECO:0000313" key="1">
    <source>
        <dbReference type="EMBL" id="SEL95456.1"/>
    </source>
</evidence>
<dbReference type="Proteomes" id="UP000198916">
    <property type="component" value="Unassembled WGS sequence"/>
</dbReference>
<accession>A0A1H7UF83</accession>